<evidence type="ECO:0000313" key="2">
    <source>
        <dbReference type="EMBL" id="PKK41177.1"/>
    </source>
</evidence>
<comment type="caution">
    <text evidence="2">The sequence shown here is derived from an EMBL/GenBank/DDBJ whole genome shotgun (WGS) entry which is preliminary data.</text>
</comment>
<reference evidence="2 3" key="1">
    <citation type="submission" date="2016-04" db="EMBL/GenBank/DDBJ databases">
        <title>Genome analyses suggest a sexual origin of heterokaryosis in a supposedly ancient asexual fungus.</title>
        <authorList>
            <person name="Ropars J."/>
            <person name="Sedzielewska K."/>
            <person name="Noel J."/>
            <person name="Charron P."/>
            <person name="Farinelli L."/>
            <person name="Marton T."/>
            <person name="Kruger M."/>
            <person name="Pelin A."/>
            <person name="Brachmann A."/>
            <person name="Corradi N."/>
        </authorList>
    </citation>
    <scope>NUCLEOTIDE SEQUENCE [LARGE SCALE GENOMIC DNA]</scope>
    <source>
        <strain evidence="2 3">C2</strain>
    </source>
</reference>
<dbReference type="Proteomes" id="UP000233469">
    <property type="component" value="Unassembled WGS sequence"/>
</dbReference>
<sequence length="66" mass="7622">MNQTPALENDGAVLNMLNDSRKFSPCNDQDLREMLRVHVKNCFPVQGSSQGRTGEVNRREKWTWKS</sequence>
<reference evidence="2 3" key="2">
    <citation type="submission" date="2017-10" db="EMBL/GenBank/DDBJ databases">
        <title>Extensive intraspecific genome diversity in a model arbuscular mycorrhizal fungus.</title>
        <authorList>
            <person name="Chen E.C.H."/>
            <person name="Morin E."/>
            <person name="Baudet D."/>
            <person name="Noel J."/>
            <person name="Ndikumana S."/>
            <person name="Charron P."/>
            <person name="St-Onge C."/>
            <person name="Giorgi J."/>
            <person name="Grigoriev I.V."/>
            <person name="Roux C."/>
            <person name="Martin F.M."/>
            <person name="Corradi N."/>
        </authorList>
    </citation>
    <scope>NUCLEOTIDE SEQUENCE [LARGE SCALE GENOMIC DNA]</scope>
    <source>
        <strain evidence="2 3">C2</strain>
    </source>
</reference>
<dbReference type="EMBL" id="LLXL01009997">
    <property type="protein sequence ID" value="PKK41177.1"/>
    <property type="molecule type" value="Genomic_DNA"/>
</dbReference>
<organism evidence="2 3">
    <name type="scientific">Rhizophagus irregularis</name>
    <dbReference type="NCBI Taxonomy" id="588596"/>
    <lineage>
        <taxon>Eukaryota</taxon>
        <taxon>Fungi</taxon>
        <taxon>Fungi incertae sedis</taxon>
        <taxon>Mucoromycota</taxon>
        <taxon>Glomeromycotina</taxon>
        <taxon>Glomeromycetes</taxon>
        <taxon>Glomerales</taxon>
        <taxon>Glomeraceae</taxon>
        <taxon>Rhizophagus</taxon>
    </lineage>
</organism>
<dbReference type="AlphaFoldDB" id="A0A2N1KVU3"/>
<feature type="compositionally biased region" description="Basic and acidic residues" evidence="1">
    <location>
        <begin position="55"/>
        <end position="66"/>
    </location>
</feature>
<evidence type="ECO:0000256" key="1">
    <source>
        <dbReference type="SAM" id="MobiDB-lite"/>
    </source>
</evidence>
<name>A0A2N1KVU3_9GLOM</name>
<proteinExistence type="predicted"/>
<gene>
    <name evidence="2" type="ORF">RhiirC2_804992</name>
</gene>
<accession>A0A2N1KVU3</accession>
<evidence type="ECO:0000313" key="3">
    <source>
        <dbReference type="Proteomes" id="UP000233469"/>
    </source>
</evidence>
<protein>
    <submittedName>
        <fullName evidence="2">Uncharacterized protein</fullName>
    </submittedName>
</protein>
<feature type="region of interest" description="Disordered" evidence="1">
    <location>
        <begin position="46"/>
        <end position="66"/>
    </location>
</feature>